<evidence type="ECO:0000259" key="1">
    <source>
        <dbReference type="SMART" id="SM00471"/>
    </source>
</evidence>
<reference evidence="2 3" key="1">
    <citation type="submission" date="2014-03" db="EMBL/GenBank/DDBJ databases">
        <title>The draft genome sequence of Thalassospira alkalitolerans JCM 18968.</title>
        <authorList>
            <person name="Lai Q."/>
            <person name="Shao Z."/>
        </authorList>
    </citation>
    <scope>NUCLEOTIDE SEQUENCE [LARGE SCALE GENOMIC DNA]</scope>
    <source>
        <strain evidence="2 3">JCM 18968</strain>
    </source>
</reference>
<dbReference type="Proteomes" id="UP000193396">
    <property type="component" value="Unassembled WGS sequence"/>
</dbReference>
<evidence type="ECO:0000313" key="3">
    <source>
        <dbReference type="Proteomes" id="UP000193396"/>
    </source>
</evidence>
<dbReference type="RefSeq" id="WP_245829622.1">
    <property type="nucleotide sequence ID" value="NZ_JBLXHE010000033.1"/>
</dbReference>
<comment type="caution">
    <text evidence="2">The sequence shown here is derived from an EMBL/GenBank/DDBJ whole genome shotgun (WGS) entry which is preliminary data.</text>
</comment>
<keyword evidence="2" id="KW-0378">Hydrolase</keyword>
<dbReference type="PANTHER" id="PTHR46246:SF1">
    <property type="entry name" value="GUANOSINE-3',5'-BIS(DIPHOSPHATE) 3'-PYROPHOSPHOHYDROLASE MESH1"/>
    <property type="match status" value="1"/>
</dbReference>
<dbReference type="AlphaFoldDB" id="A0A1Y2LJR9"/>
<dbReference type="PANTHER" id="PTHR46246">
    <property type="entry name" value="GUANOSINE-3',5'-BIS(DIPHOSPHATE) 3'-PYROPHOSPHOHYDROLASE MESH1"/>
    <property type="match status" value="1"/>
</dbReference>
<organism evidence="2 3">
    <name type="scientific">Thalassospira alkalitolerans</name>
    <dbReference type="NCBI Taxonomy" id="1293890"/>
    <lineage>
        <taxon>Bacteria</taxon>
        <taxon>Pseudomonadati</taxon>
        <taxon>Pseudomonadota</taxon>
        <taxon>Alphaproteobacteria</taxon>
        <taxon>Rhodospirillales</taxon>
        <taxon>Thalassospiraceae</taxon>
        <taxon>Thalassospira</taxon>
    </lineage>
</organism>
<dbReference type="SMART" id="SM00471">
    <property type="entry name" value="HDc"/>
    <property type="match status" value="1"/>
</dbReference>
<protein>
    <submittedName>
        <fullName evidence="2">Phosphohydrolase</fullName>
    </submittedName>
</protein>
<keyword evidence="3" id="KW-1185">Reference proteome</keyword>
<gene>
    <name evidence="2" type="ORF">TALK_01395</name>
</gene>
<dbReference type="Pfam" id="PF13328">
    <property type="entry name" value="HD_4"/>
    <property type="match status" value="1"/>
</dbReference>
<accession>A0A1Y2LJR9</accession>
<proteinExistence type="predicted"/>
<dbReference type="GO" id="GO:0008893">
    <property type="term" value="F:guanosine-3',5'-bis(diphosphate) 3'-diphosphatase activity"/>
    <property type="evidence" value="ECO:0007669"/>
    <property type="project" value="TreeGrafter"/>
</dbReference>
<dbReference type="STRING" id="1293890.TALK_01395"/>
<feature type="domain" description="HD/PDEase" evidence="1">
    <location>
        <begin position="34"/>
        <end position="142"/>
    </location>
</feature>
<dbReference type="InterPro" id="IPR052194">
    <property type="entry name" value="MESH1"/>
</dbReference>
<dbReference type="SUPFAM" id="SSF109604">
    <property type="entry name" value="HD-domain/PDEase-like"/>
    <property type="match status" value="1"/>
</dbReference>
<sequence length="193" mass="21548">MGSSTTDQRLMQLLLKSVDFAARAHRDQRRKGPANEPYINHPVEVSRLIVECEPDTAEHVLCAAVLHDVIEDCGATRDEIATCFNDIVADIVLEVSDDKALPRDDRKARQIETAPHLSNDAKLVRLADKIANVGAMLTDTPIGWDRDQILAYVDWAEAVIAPCRIVSPRLSDRFDAISRDVRVWHTEKEEAGV</sequence>
<dbReference type="Gene3D" id="1.10.3210.10">
    <property type="entry name" value="Hypothetical protein af1432"/>
    <property type="match status" value="1"/>
</dbReference>
<dbReference type="EMBL" id="JFKB01000001">
    <property type="protein sequence ID" value="OSQ50464.1"/>
    <property type="molecule type" value="Genomic_DNA"/>
</dbReference>
<evidence type="ECO:0000313" key="2">
    <source>
        <dbReference type="EMBL" id="OSQ50464.1"/>
    </source>
</evidence>
<name>A0A1Y2LJR9_9PROT</name>
<dbReference type="InterPro" id="IPR003607">
    <property type="entry name" value="HD/PDEase_dom"/>
</dbReference>